<evidence type="ECO:0000313" key="2">
    <source>
        <dbReference type="Proteomes" id="UP001497680"/>
    </source>
</evidence>
<name>A0ACC0DDJ8_9PEZI</name>
<comment type="caution">
    <text evidence="1">The sequence shown here is derived from an EMBL/GenBank/DDBJ whole genome shotgun (WGS) entry which is preliminary data.</text>
</comment>
<accession>A0ACC0DDJ8</accession>
<keyword evidence="2" id="KW-1185">Reference proteome</keyword>
<dbReference type="Proteomes" id="UP001497680">
    <property type="component" value="Unassembled WGS sequence"/>
</dbReference>
<organism evidence="1 2">
    <name type="scientific">Hypoxylon rubiginosum</name>
    <dbReference type="NCBI Taxonomy" id="110542"/>
    <lineage>
        <taxon>Eukaryota</taxon>
        <taxon>Fungi</taxon>
        <taxon>Dikarya</taxon>
        <taxon>Ascomycota</taxon>
        <taxon>Pezizomycotina</taxon>
        <taxon>Sordariomycetes</taxon>
        <taxon>Xylariomycetidae</taxon>
        <taxon>Xylariales</taxon>
        <taxon>Hypoxylaceae</taxon>
        <taxon>Hypoxylon</taxon>
    </lineage>
</organism>
<protein>
    <submittedName>
        <fullName evidence="1">Uncharacterized protein</fullName>
    </submittedName>
</protein>
<proteinExistence type="predicted"/>
<evidence type="ECO:0000313" key="1">
    <source>
        <dbReference type="EMBL" id="KAI6090475.1"/>
    </source>
</evidence>
<sequence length="510" mass="58387">MDAIAKREVGPLTFGVEIEVHVPVLKAPDNDPIQKALDFPADDWYERNCLFYTKEDGRKIPVVREDVQVNDEARKMVGDELLELFKETMEKPDWSGAKPDLRVVTAEQEHPTEQRGNTSASGEKPDRNPNILGEFVDGHYEVYDSWTICRDGSGGWYPEVDGPFQPPKIPPIGPERYSWFSIEIKSQVYKNLDHFERDLKKVCDRIRARFLVSINCGQSFNRSSTHVHVGRSGTWDPDDEDLPFDLLEAKKMAIVMYMLEPALTALHAQWKQSLHRYAARLRGYTYLGSFYEQERTPEVDWEKEVADIPNFDETPNPEDKAYTKDSFSMDDHQRRLMEPYPTIIKSPHMAALFMICGADDMTKLAWLVSCRQRARRGAFALHGLARGKPGVISCRNIKTIEFRHMHGSLDVQDIMNWIRIIEKIVSNSVKPTSDESYEKFLRMIYENESGINGILEGMGLKLPIKSEEKIEEETSTPQIPVGEDGEQGWRSKGPLMFLSKPSDLVSTHDT</sequence>
<gene>
    <name evidence="1" type="ORF">F4821DRAFT_228347</name>
</gene>
<reference evidence="1 2" key="1">
    <citation type="journal article" date="2022" name="New Phytol.">
        <title>Ecological generalism drives hyperdiversity of secondary metabolite gene clusters in xylarialean endophytes.</title>
        <authorList>
            <person name="Franco M.E.E."/>
            <person name="Wisecaver J.H."/>
            <person name="Arnold A.E."/>
            <person name="Ju Y.M."/>
            <person name="Slot J.C."/>
            <person name="Ahrendt S."/>
            <person name="Moore L.P."/>
            <person name="Eastman K.E."/>
            <person name="Scott K."/>
            <person name="Konkel Z."/>
            <person name="Mondo S.J."/>
            <person name="Kuo A."/>
            <person name="Hayes R.D."/>
            <person name="Haridas S."/>
            <person name="Andreopoulos B."/>
            <person name="Riley R."/>
            <person name="LaButti K."/>
            <person name="Pangilinan J."/>
            <person name="Lipzen A."/>
            <person name="Amirebrahimi M."/>
            <person name="Yan J."/>
            <person name="Adam C."/>
            <person name="Keymanesh K."/>
            <person name="Ng V."/>
            <person name="Louie K."/>
            <person name="Northen T."/>
            <person name="Drula E."/>
            <person name="Henrissat B."/>
            <person name="Hsieh H.M."/>
            <person name="Youens-Clark K."/>
            <person name="Lutzoni F."/>
            <person name="Miadlikowska J."/>
            <person name="Eastwood D.C."/>
            <person name="Hamelin R.C."/>
            <person name="Grigoriev I.V."/>
            <person name="U'Ren J.M."/>
        </authorList>
    </citation>
    <scope>NUCLEOTIDE SEQUENCE [LARGE SCALE GENOMIC DNA]</scope>
    <source>
        <strain evidence="1 2">ER1909</strain>
    </source>
</reference>
<dbReference type="EMBL" id="MU394290">
    <property type="protein sequence ID" value="KAI6090475.1"/>
    <property type="molecule type" value="Genomic_DNA"/>
</dbReference>